<dbReference type="EMBL" id="ML976618">
    <property type="protein sequence ID" value="KAF1842523.1"/>
    <property type="molecule type" value="Genomic_DNA"/>
</dbReference>
<keyword evidence="14" id="KW-1185">Reference proteome</keyword>
<dbReference type="OrthoDB" id="5431405at2759"/>
<keyword evidence="5" id="KW-0472">Membrane</keyword>
<protein>
    <recommendedName>
        <fullName evidence="12">CFEM domain-containing protein</fullName>
    </recommendedName>
</protein>
<keyword evidence="5" id="KW-0336">GPI-anchor</keyword>
<organism evidence="13 14">
    <name type="scientific">Cucurbitaria berberidis CBS 394.84</name>
    <dbReference type="NCBI Taxonomy" id="1168544"/>
    <lineage>
        <taxon>Eukaryota</taxon>
        <taxon>Fungi</taxon>
        <taxon>Dikarya</taxon>
        <taxon>Ascomycota</taxon>
        <taxon>Pezizomycotina</taxon>
        <taxon>Dothideomycetes</taxon>
        <taxon>Pleosporomycetidae</taxon>
        <taxon>Pleosporales</taxon>
        <taxon>Pleosporineae</taxon>
        <taxon>Cucurbitariaceae</taxon>
        <taxon>Cucurbitaria</taxon>
    </lineage>
</organism>
<dbReference type="RefSeq" id="XP_040785086.1">
    <property type="nucleotide sequence ID" value="XM_040927092.1"/>
</dbReference>
<feature type="compositionally biased region" description="Low complexity" evidence="10">
    <location>
        <begin position="470"/>
        <end position="479"/>
    </location>
</feature>
<feature type="binding site" description="axial binding residue" evidence="9">
    <location>
        <position position="340"/>
    </location>
    <ligand>
        <name>heme</name>
        <dbReference type="ChEBI" id="CHEBI:30413"/>
    </ligand>
    <ligandPart>
        <name>Fe</name>
        <dbReference type="ChEBI" id="CHEBI:18248"/>
    </ligandPart>
</feature>
<reference evidence="13" key="1">
    <citation type="submission" date="2020-01" db="EMBL/GenBank/DDBJ databases">
        <authorList>
            <consortium name="DOE Joint Genome Institute"/>
            <person name="Haridas S."/>
            <person name="Albert R."/>
            <person name="Binder M."/>
            <person name="Bloem J."/>
            <person name="Labutti K."/>
            <person name="Salamov A."/>
            <person name="Andreopoulos B."/>
            <person name="Baker S.E."/>
            <person name="Barry K."/>
            <person name="Bills G."/>
            <person name="Bluhm B.H."/>
            <person name="Cannon C."/>
            <person name="Castanera R."/>
            <person name="Culley D.E."/>
            <person name="Daum C."/>
            <person name="Ezra D."/>
            <person name="Gonzalez J.B."/>
            <person name="Henrissat B."/>
            <person name="Kuo A."/>
            <person name="Liang C."/>
            <person name="Lipzen A."/>
            <person name="Lutzoni F."/>
            <person name="Magnuson J."/>
            <person name="Mondo S."/>
            <person name="Nolan M."/>
            <person name="Ohm R."/>
            <person name="Pangilinan J."/>
            <person name="Park H.-J."/>
            <person name="Ramirez L."/>
            <person name="Alfaro M."/>
            <person name="Sun H."/>
            <person name="Tritt A."/>
            <person name="Yoshinaga Y."/>
            <person name="Zwiers L.-H."/>
            <person name="Turgeon B.G."/>
            <person name="Goodwin S.B."/>
            <person name="Spatafora J.W."/>
            <person name="Crous P.W."/>
            <person name="Grigoriev I.V."/>
        </authorList>
    </citation>
    <scope>NUCLEOTIDE SEQUENCE</scope>
    <source>
        <strain evidence="13">CBS 394.84</strain>
    </source>
</reference>
<feature type="region of interest" description="Disordered" evidence="10">
    <location>
        <begin position="407"/>
        <end position="487"/>
    </location>
</feature>
<keyword evidence="6 11" id="KW-0732">Signal</keyword>
<name>A0A9P4GB30_9PLEO</name>
<evidence type="ECO:0000256" key="8">
    <source>
        <dbReference type="ARBA" id="ARBA00023288"/>
    </source>
</evidence>
<dbReference type="GO" id="GO:0005576">
    <property type="term" value="C:extracellular region"/>
    <property type="evidence" value="ECO:0007669"/>
    <property type="project" value="UniProtKB-SubCell"/>
</dbReference>
<evidence type="ECO:0000259" key="12">
    <source>
        <dbReference type="PROSITE" id="PS52012"/>
    </source>
</evidence>
<feature type="chain" id="PRO_5040225148" description="CFEM domain-containing protein" evidence="11">
    <location>
        <begin position="20"/>
        <end position="598"/>
    </location>
</feature>
<keyword evidence="7" id="KW-1015">Disulfide bond</keyword>
<evidence type="ECO:0000256" key="10">
    <source>
        <dbReference type="SAM" id="MobiDB-lite"/>
    </source>
</evidence>
<feature type="compositionally biased region" description="Low complexity" evidence="10">
    <location>
        <begin position="236"/>
        <end position="251"/>
    </location>
</feature>
<keyword evidence="9" id="KW-0349">Heme</keyword>
<evidence type="ECO:0000256" key="11">
    <source>
        <dbReference type="SAM" id="SignalP"/>
    </source>
</evidence>
<feature type="domain" description="CFEM" evidence="12">
    <location>
        <begin position="292"/>
        <end position="417"/>
    </location>
</feature>
<sequence>MRTTYTLLVTGLAAQQVAATWNYYDNFKTPQYNDNECSDKQKSGFDWSDLKDGDQDFSYGDFDFSGGWSCSSSFGKRDHVTKRTFGNKVIKNYVRKDKPASFGCGQRKSGFSITDIDVSVEFDVDLELHYTMTDGSKCKSYSPCSAGGSTIKNTQCGGAKSVDVYLGAHYKGEKKECEIGFHHIGFDCNPGKGYTPPPPPEVPVCHKCQEKSTSVATPPPTESTATPKVSTLSSATPYSSGSPYTNSSASASPPPPTQKTTVVPPPSRESSTVTPPKESSGVPSPPPSSSGYPVPITSSASSTGPKPSTPAYPPASPPDVLPKCMNTWLAIDASCKNNADKSCYCVNPEFTKNVIDCVSARCDTDEETKKALQYLIGICADYVPKNPKIIEDCPPYIPLNPAPAPTPSAGVPTPSAGVPTPSAGVPTPSAGVPGTTPSAYVPGKPAPPPSAGVPGKPAPPPSAGVPGTVTATAPGSSVTPAPPAPPAPEVPCTTITYGTTSLTVPQVHFTTQTPAVTGPKPTEPVGLVPGPPQTPAETTGGGAPYPVPTTLGTKPVPAGTGTGAYRPSAPAEFTGAASSLHFAPQGALFGAALAFFAL</sequence>
<gene>
    <name evidence="13" type="ORF">K460DRAFT_186767</name>
</gene>
<evidence type="ECO:0000256" key="3">
    <source>
        <dbReference type="ARBA" id="ARBA00010031"/>
    </source>
</evidence>
<evidence type="ECO:0000256" key="6">
    <source>
        <dbReference type="ARBA" id="ARBA00022729"/>
    </source>
</evidence>
<comment type="caution">
    <text evidence="9">Lacks conserved residue(s) required for the propagation of feature annotation.</text>
</comment>
<keyword evidence="4" id="KW-0964">Secreted</keyword>
<comment type="caution">
    <text evidence="13">The sequence shown here is derived from an EMBL/GenBank/DDBJ whole genome shotgun (WGS) entry which is preliminary data.</text>
</comment>
<dbReference type="GeneID" id="63844344"/>
<evidence type="ECO:0000256" key="9">
    <source>
        <dbReference type="PROSITE-ProRule" id="PRU01356"/>
    </source>
</evidence>
<keyword evidence="5" id="KW-0325">Glycoprotein</keyword>
<dbReference type="GO" id="GO:0046872">
    <property type="term" value="F:metal ion binding"/>
    <property type="evidence" value="ECO:0007669"/>
    <property type="project" value="UniProtKB-UniRule"/>
</dbReference>
<proteinExistence type="inferred from homology"/>
<evidence type="ECO:0000313" key="14">
    <source>
        <dbReference type="Proteomes" id="UP000800039"/>
    </source>
</evidence>
<keyword evidence="8" id="KW-0449">Lipoprotein</keyword>
<accession>A0A9P4GB30</accession>
<dbReference type="InterPro" id="IPR008427">
    <property type="entry name" value="Extracellular_membr_CFEM_dom"/>
</dbReference>
<dbReference type="PROSITE" id="PS52012">
    <property type="entry name" value="CFEM"/>
    <property type="match status" value="1"/>
</dbReference>
<evidence type="ECO:0000256" key="7">
    <source>
        <dbReference type="ARBA" id="ARBA00023157"/>
    </source>
</evidence>
<evidence type="ECO:0000256" key="4">
    <source>
        <dbReference type="ARBA" id="ARBA00022525"/>
    </source>
</evidence>
<evidence type="ECO:0000256" key="2">
    <source>
        <dbReference type="ARBA" id="ARBA00004613"/>
    </source>
</evidence>
<feature type="compositionally biased region" description="Low complexity" evidence="10">
    <location>
        <begin position="212"/>
        <end position="227"/>
    </location>
</feature>
<dbReference type="PRINTS" id="PR01217">
    <property type="entry name" value="PRICHEXTENSN"/>
</dbReference>
<keyword evidence="9" id="KW-0408">Iron</keyword>
<dbReference type="AlphaFoldDB" id="A0A9P4GB30"/>
<feature type="compositionally biased region" description="Pro residues" evidence="10">
    <location>
        <begin position="252"/>
        <end position="267"/>
    </location>
</feature>
<dbReference type="Pfam" id="PF05730">
    <property type="entry name" value="CFEM"/>
    <property type="match status" value="1"/>
</dbReference>
<dbReference type="GO" id="GO:0098552">
    <property type="term" value="C:side of membrane"/>
    <property type="evidence" value="ECO:0007669"/>
    <property type="project" value="UniProtKB-KW"/>
</dbReference>
<feature type="signal peptide" evidence="11">
    <location>
        <begin position="1"/>
        <end position="19"/>
    </location>
</feature>
<dbReference type="Proteomes" id="UP000800039">
    <property type="component" value="Unassembled WGS sequence"/>
</dbReference>
<comment type="subcellular location">
    <subcellularLocation>
        <location evidence="1">Membrane</location>
        <topology evidence="1">Lipid-anchor</topology>
        <topology evidence="1">GPI-anchor</topology>
    </subcellularLocation>
    <subcellularLocation>
        <location evidence="2">Secreted</location>
    </subcellularLocation>
</comment>
<feature type="compositionally biased region" description="Pro residues" evidence="10">
    <location>
        <begin position="444"/>
        <end position="463"/>
    </location>
</feature>
<comment type="similarity">
    <text evidence="3">Belongs to the RBT5 family.</text>
</comment>
<feature type="region of interest" description="Disordered" evidence="10">
    <location>
        <begin position="212"/>
        <end position="315"/>
    </location>
</feature>
<evidence type="ECO:0000313" key="13">
    <source>
        <dbReference type="EMBL" id="KAF1842523.1"/>
    </source>
</evidence>
<keyword evidence="9" id="KW-0479">Metal-binding</keyword>
<evidence type="ECO:0000256" key="1">
    <source>
        <dbReference type="ARBA" id="ARBA00004589"/>
    </source>
</evidence>
<evidence type="ECO:0000256" key="5">
    <source>
        <dbReference type="ARBA" id="ARBA00022622"/>
    </source>
</evidence>